<proteinExistence type="predicted"/>
<sequence>MRTGIVSGRTEATAMVLTGRIIKYVRSLGDITNYIILQIFNVMIEIDKDIFENAIIIDTGETRFFFLKSEAPTLLPINVKGSSESGDFIFYTKRLDVEVTGSFQVVDKRRGNG</sequence>
<comment type="caution">
    <text evidence="1">The sequence shown here is derived from an EMBL/GenBank/DDBJ whole genome shotgun (WGS) entry which is preliminary data.</text>
</comment>
<accession>A0ABR9QNH7</accession>
<name>A0ABR9QNH7_9BACI</name>
<reference evidence="1 2" key="1">
    <citation type="submission" date="2020-10" db="EMBL/GenBank/DDBJ databases">
        <title>Bacillus sp. HD4P25, an endophyte from a halophyte.</title>
        <authorList>
            <person name="Sun J.-Q."/>
        </authorList>
    </citation>
    <scope>NUCLEOTIDE SEQUENCE [LARGE SCALE GENOMIC DNA]</scope>
    <source>
        <strain evidence="1 2">YIM 93174</strain>
    </source>
</reference>
<gene>
    <name evidence="1" type="ORF">IMZ08_18600</name>
</gene>
<dbReference type="RefSeq" id="WP_193539231.1">
    <property type="nucleotide sequence ID" value="NZ_JADCLJ010000024.1"/>
</dbReference>
<evidence type="ECO:0000313" key="1">
    <source>
        <dbReference type="EMBL" id="MBE4910052.1"/>
    </source>
</evidence>
<organism evidence="1 2">
    <name type="scientific">Litchfieldia luteola</name>
    <dbReference type="NCBI Taxonomy" id="682179"/>
    <lineage>
        <taxon>Bacteria</taxon>
        <taxon>Bacillati</taxon>
        <taxon>Bacillota</taxon>
        <taxon>Bacilli</taxon>
        <taxon>Bacillales</taxon>
        <taxon>Bacillaceae</taxon>
        <taxon>Litchfieldia</taxon>
    </lineage>
</organism>
<evidence type="ECO:0000313" key="2">
    <source>
        <dbReference type="Proteomes" id="UP001516662"/>
    </source>
</evidence>
<dbReference type="Proteomes" id="UP001516662">
    <property type="component" value="Unassembled WGS sequence"/>
</dbReference>
<keyword evidence="2" id="KW-1185">Reference proteome</keyword>
<dbReference type="EMBL" id="JADCLJ010000024">
    <property type="protein sequence ID" value="MBE4910052.1"/>
    <property type="molecule type" value="Genomic_DNA"/>
</dbReference>
<protein>
    <submittedName>
        <fullName evidence="1">Uncharacterized protein</fullName>
    </submittedName>
</protein>